<dbReference type="InterPro" id="IPR034182">
    <property type="entry name" value="Kexin/furin"/>
</dbReference>
<comment type="similarity">
    <text evidence="1">Belongs to the peptidase S8 family. Furin subfamily.</text>
</comment>
<evidence type="ECO:0000256" key="3">
    <source>
        <dbReference type="ARBA" id="ARBA00022729"/>
    </source>
</evidence>
<evidence type="ECO:0000313" key="11">
    <source>
        <dbReference type="Proteomes" id="UP001321445"/>
    </source>
</evidence>
<dbReference type="RefSeq" id="WP_286337837.1">
    <property type="nucleotide sequence ID" value="NZ_AP027370.1"/>
</dbReference>
<feature type="region of interest" description="Disordered" evidence="8">
    <location>
        <begin position="243"/>
        <end position="264"/>
    </location>
</feature>
<feature type="active site" description="Charge relay system" evidence="7">
    <location>
        <position position="405"/>
    </location>
</feature>
<dbReference type="InterPro" id="IPR002884">
    <property type="entry name" value="P_dom"/>
</dbReference>
<evidence type="ECO:0000259" key="9">
    <source>
        <dbReference type="PROSITE" id="PS51829"/>
    </source>
</evidence>
<dbReference type="EMBL" id="AP027370">
    <property type="protein sequence ID" value="BDY12650.1"/>
    <property type="molecule type" value="Genomic_DNA"/>
</dbReference>
<dbReference type="PANTHER" id="PTHR42884:SF14">
    <property type="entry name" value="NEUROENDOCRINE CONVERTASE 1"/>
    <property type="match status" value="1"/>
</dbReference>
<dbReference type="PROSITE" id="PS51892">
    <property type="entry name" value="SUBTILASE"/>
    <property type="match status" value="1"/>
</dbReference>
<dbReference type="PANTHER" id="PTHR42884">
    <property type="entry name" value="PROPROTEIN CONVERTASE SUBTILISIN/KEXIN-RELATED"/>
    <property type="match status" value="1"/>
</dbReference>
<name>A0ABM8FK15_9BACT</name>
<keyword evidence="5 7" id="KW-0720">Serine protease</keyword>
<dbReference type="PROSITE" id="PS51829">
    <property type="entry name" value="P_HOMO_B"/>
    <property type="match status" value="1"/>
</dbReference>
<keyword evidence="6" id="KW-0106">Calcium</keyword>
<evidence type="ECO:0000256" key="8">
    <source>
        <dbReference type="SAM" id="MobiDB-lite"/>
    </source>
</evidence>
<evidence type="ECO:0000256" key="4">
    <source>
        <dbReference type="ARBA" id="ARBA00022801"/>
    </source>
</evidence>
<dbReference type="SUPFAM" id="SSF52743">
    <property type="entry name" value="Subtilisin-like"/>
    <property type="match status" value="1"/>
</dbReference>
<keyword evidence="11" id="KW-1185">Reference proteome</keyword>
<evidence type="ECO:0000256" key="7">
    <source>
        <dbReference type="PROSITE-ProRule" id="PRU01240"/>
    </source>
</evidence>
<evidence type="ECO:0000256" key="1">
    <source>
        <dbReference type="ARBA" id="ARBA00005325"/>
    </source>
</evidence>
<dbReference type="PROSITE" id="PS00137">
    <property type="entry name" value="SUBTILASE_HIS"/>
    <property type="match status" value="1"/>
</dbReference>
<feature type="domain" description="P/Homo B" evidence="9">
    <location>
        <begin position="676"/>
        <end position="801"/>
    </location>
</feature>
<evidence type="ECO:0000256" key="2">
    <source>
        <dbReference type="ARBA" id="ARBA00022670"/>
    </source>
</evidence>
<dbReference type="InterPro" id="IPR015500">
    <property type="entry name" value="Peptidase_S8_subtilisin-rel"/>
</dbReference>
<gene>
    <name evidence="10" type="ORF">HCR_09620</name>
</gene>
<dbReference type="InterPro" id="IPR036852">
    <property type="entry name" value="Peptidase_S8/S53_dom_sf"/>
</dbReference>
<keyword evidence="2 7" id="KW-0645">Protease</keyword>
<keyword evidence="3" id="KW-0732">Signal</keyword>
<evidence type="ECO:0000256" key="6">
    <source>
        <dbReference type="ARBA" id="ARBA00022837"/>
    </source>
</evidence>
<dbReference type="InterPro" id="IPR000209">
    <property type="entry name" value="Peptidase_S8/S53_dom"/>
</dbReference>
<dbReference type="Gene3D" id="3.40.50.200">
    <property type="entry name" value="Peptidase S8/S53 domain"/>
    <property type="match status" value="1"/>
</dbReference>
<dbReference type="CDD" id="cd04059">
    <property type="entry name" value="Peptidases_S8_Protein_convertases_Kexins_Furin-like"/>
    <property type="match status" value="1"/>
</dbReference>
<dbReference type="PROSITE" id="PS00136">
    <property type="entry name" value="SUBTILASE_ASP"/>
    <property type="match status" value="1"/>
</dbReference>
<reference evidence="10 11" key="1">
    <citation type="submission" date="2023-03" db="EMBL/GenBank/DDBJ databases">
        <title>Description of Hydrogenimonas sp. ISO32.</title>
        <authorList>
            <person name="Mino S."/>
            <person name="Fukazawa S."/>
            <person name="Sawabe T."/>
        </authorList>
    </citation>
    <scope>NUCLEOTIDE SEQUENCE [LARGE SCALE GENOMIC DNA]</scope>
    <source>
        <strain evidence="10 11">ISO32</strain>
    </source>
</reference>
<dbReference type="Proteomes" id="UP001321445">
    <property type="component" value="Chromosome"/>
</dbReference>
<dbReference type="InterPro" id="IPR008979">
    <property type="entry name" value="Galactose-bd-like_sf"/>
</dbReference>
<keyword evidence="4 7" id="KW-0378">Hydrolase</keyword>
<dbReference type="InterPro" id="IPR022398">
    <property type="entry name" value="Peptidase_S8_His-AS"/>
</dbReference>
<dbReference type="InterPro" id="IPR023827">
    <property type="entry name" value="Peptidase_S8_Asp-AS"/>
</dbReference>
<dbReference type="PRINTS" id="PR00723">
    <property type="entry name" value="SUBTILISIN"/>
</dbReference>
<proteinExistence type="inferred from homology"/>
<dbReference type="Gene3D" id="2.60.120.260">
    <property type="entry name" value="Galactose-binding domain-like"/>
    <property type="match status" value="1"/>
</dbReference>
<dbReference type="PROSITE" id="PS00138">
    <property type="entry name" value="SUBTILASE_SER"/>
    <property type="match status" value="1"/>
</dbReference>
<accession>A0ABM8FK15</accession>
<dbReference type="Pfam" id="PF00082">
    <property type="entry name" value="Peptidase_S8"/>
    <property type="match status" value="1"/>
</dbReference>
<feature type="active site" description="Charge relay system" evidence="7">
    <location>
        <position position="360"/>
    </location>
</feature>
<dbReference type="PROSITE" id="PS51257">
    <property type="entry name" value="PROKAR_LIPOPROTEIN"/>
    <property type="match status" value="1"/>
</dbReference>
<dbReference type="Pfam" id="PF01483">
    <property type="entry name" value="P_proprotein"/>
    <property type="match status" value="1"/>
</dbReference>
<protein>
    <recommendedName>
        <fullName evidence="9">P/Homo B domain-containing protein</fullName>
    </recommendedName>
</protein>
<feature type="compositionally biased region" description="Acidic residues" evidence="8">
    <location>
        <begin position="248"/>
        <end position="258"/>
    </location>
</feature>
<dbReference type="SUPFAM" id="SSF49785">
    <property type="entry name" value="Galactose-binding domain-like"/>
    <property type="match status" value="1"/>
</dbReference>
<evidence type="ECO:0000256" key="5">
    <source>
        <dbReference type="ARBA" id="ARBA00022825"/>
    </source>
</evidence>
<organism evidence="10 11">
    <name type="scientific">Hydrogenimonas cancrithermarum</name>
    <dbReference type="NCBI Taxonomy" id="2993563"/>
    <lineage>
        <taxon>Bacteria</taxon>
        <taxon>Pseudomonadati</taxon>
        <taxon>Campylobacterota</taxon>
        <taxon>Epsilonproteobacteria</taxon>
        <taxon>Campylobacterales</taxon>
        <taxon>Hydrogenimonadaceae</taxon>
        <taxon>Hydrogenimonas</taxon>
    </lineage>
</organism>
<dbReference type="InterPro" id="IPR023828">
    <property type="entry name" value="Peptidase_S8_Ser-AS"/>
</dbReference>
<feature type="active site" description="Charge relay system" evidence="7">
    <location>
        <position position="598"/>
    </location>
</feature>
<sequence>MIRIERHWCNLFLFFLYAAIVSGCHSGGSETKEPAYGYAVIEGLLGEANVSFFDLASGEAIATSRTGACSCKTRPECGRFAIPDAVSLNVLSKPIRIEVVGGFDAATGKPFTGRLEADIESPVSDSSITVSPMSTLLHFVQRLETNTTGVIERVFLAPATAESFYRFSFPDIQKLPFKNRMFYKRLLESGWLEALDENGSTVTAWLLEDSDGDGLENLEEILHLCDTRDTDSDRDGLEDGFEVAESLDPFDPDSDGDSISDGNETYVFHTDARKADTDEDFLPDAVEITDGTDPLDPDENRDGVPDGLEGDPFFDEQWYIRSDGDAVANTAGATTVPGNDLGILDLNHITLGAGIVQIVDSGVDAEHEDLNVDLDHSWNVVTHTHDPTPVHYHSSDPVTTFYNGHGTAVAGIVAARANNGKGIRGIAPRIKIAGSNWLETENIDDLDLLWFSASNADEILVSNNSWGGSFVEDTAFEEILRAGTSQLRNGLGRIYVFAAGNDREEHGNANLSYITNNPYVVTVGAINHRNEVASYSSKGSNILVTAYGGEHYYSAPTIMTTFLTGESMTEEELGGRKGPVTVGDDIRRAYTFAMNGTSAAAPMVSGAIALVLDVCPQLSYRDVKWIIAHTARRIDPENESWIRNGAGLYHSVDYGFGLIDTIAMVDRCRNKGYAPLPDEQIYSVQSGDLHINIPDRGDPVFVNLHVPKDMIVEWMGLTAEIDHPYAGDIQIDIISPSGTDMPLIQPNFLNFNAYKRGFRFGSVAFMGERSAGRWRIRVQDMLEEDSGTLRSLKLEIRGHLQ</sequence>
<evidence type="ECO:0000313" key="10">
    <source>
        <dbReference type="EMBL" id="BDY12650.1"/>
    </source>
</evidence>